<feature type="compositionally biased region" description="Basic and acidic residues" evidence="1">
    <location>
        <begin position="10"/>
        <end position="26"/>
    </location>
</feature>
<protein>
    <submittedName>
        <fullName evidence="2 4">Uncharacterized protein</fullName>
    </submittedName>
</protein>
<dbReference type="GeneID" id="54421987"/>
<feature type="region of interest" description="Disordered" evidence="1">
    <location>
        <begin position="1"/>
        <end position="73"/>
    </location>
</feature>
<gene>
    <name evidence="2 4" type="ORF">P152DRAFT_475383</name>
</gene>
<reference evidence="2 4" key="1">
    <citation type="submission" date="2020-01" db="EMBL/GenBank/DDBJ databases">
        <authorList>
            <consortium name="DOE Joint Genome Institute"/>
            <person name="Haridas S."/>
            <person name="Albert R."/>
            <person name="Binder M."/>
            <person name="Bloem J."/>
            <person name="Labutti K."/>
            <person name="Salamov A."/>
            <person name="Andreopoulos B."/>
            <person name="Baker S.E."/>
            <person name="Barry K."/>
            <person name="Bills G."/>
            <person name="Bluhm B.H."/>
            <person name="Cannon C."/>
            <person name="Castanera R."/>
            <person name="Culley D.E."/>
            <person name="Daum C."/>
            <person name="Ezra D."/>
            <person name="Gonzalez J.B."/>
            <person name="Henrissat B."/>
            <person name="Kuo A."/>
            <person name="Liang C."/>
            <person name="Lipzen A."/>
            <person name="Lutzoni F."/>
            <person name="Magnuson J."/>
            <person name="Mondo S."/>
            <person name="Nolan M."/>
            <person name="Ohm R."/>
            <person name="Pangilinan J."/>
            <person name="Park H.-J."/>
            <person name="Ramirez L."/>
            <person name="Alfaro M."/>
            <person name="Sun H."/>
            <person name="Tritt A."/>
            <person name="Yoshinaga Y."/>
            <person name="Zwiers L.-H."/>
            <person name="Turgeon B.G."/>
            <person name="Goodwin S.B."/>
            <person name="Spatafora J.W."/>
            <person name="Crous P.W."/>
            <person name="Grigoriev I.V."/>
        </authorList>
    </citation>
    <scope>NUCLEOTIDE SEQUENCE</scope>
    <source>
        <strain evidence="2 4">CBS 781.70</strain>
    </source>
</reference>
<proteinExistence type="predicted"/>
<evidence type="ECO:0000313" key="2">
    <source>
        <dbReference type="EMBL" id="KAF1810542.1"/>
    </source>
</evidence>
<organism evidence="2">
    <name type="scientific">Eremomyces bilateralis CBS 781.70</name>
    <dbReference type="NCBI Taxonomy" id="1392243"/>
    <lineage>
        <taxon>Eukaryota</taxon>
        <taxon>Fungi</taxon>
        <taxon>Dikarya</taxon>
        <taxon>Ascomycota</taxon>
        <taxon>Pezizomycotina</taxon>
        <taxon>Dothideomycetes</taxon>
        <taxon>Dothideomycetes incertae sedis</taxon>
        <taxon>Eremomycetales</taxon>
        <taxon>Eremomycetaceae</taxon>
        <taxon>Eremomyces</taxon>
    </lineage>
</organism>
<evidence type="ECO:0000256" key="1">
    <source>
        <dbReference type="SAM" id="MobiDB-lite"/>
    </source>
</evidence>
<dbReference type="Proteomes" id="UP000504638">
    <property type="component" value="Unplaced"/>
</dbReference>
<reference evidence="4" key="3">
    <citation type="submission" date="2025-04" db="UniProtKB">
        <authorList>
            <consortium name="RefSeq"/>
        </authorList>
    </citation>
    <scope>IDENTIFICATION</scope>
    <source>
        <strain evidence="4">CBS 781.70</strain>
    </source>
</reference>
<dbReference type="RefSeq" id="XP_033532173.1">
    <property type="nucleotide sequence ID" value="XM_033681417.1"/>
</dbReference>
<name>A0A6G1FXV2_9PEZI</name>
<reference evidence="4" key="2">
    <citation type="submission" date="2020-04" db="EMBL/GenBank/DDBJ databases">
        <authorList>
            <consortium name="NCBI Genome Project"/>
        </authorList>
    </citation>
    <scope>NUCLEOTIDE SEQUENCE</scope>
    <source>
        <strain evidence="4">CBS 781.70</strain>
    </source>
</reference>
<evidence type="ECO:0000313" key="4">
    <source>
        <dbReference type="RefSeq" id="XP_033532173.1"/>
    </source>
</evidence>
<feature type="compositionally biased region" description="Basic residues" evidence="1">
    <location>
        <begin position="58"/>
        <end position="68"/>
    </location>
</feature>
<dbReference type="AlphaFoldDB" id="A0A6G1FXV2"/>
<feature type="compositionally biased region" description="Acidic residues" evidence="1">
    <location>
        <begin position="43"/>
        <end position="52"/>
    </location>
</feature>
<sequence>MPFPPPPPGGREDPPRNGDDNDGRDGSDDDDDNSGGGYRGGGDDDDDDDDNDDDHRGKGGKGKGKGKGKGGGGECWLFCPFNFPTGPKMGGKQPGRVHMEASPLAITMISRTQAQTDAKPHEQRPKPVDVLVMHGDRDGHSVLRDVRDVRILAHVLNIQLDRDEGLLGDAHDSDG</sequence>
<evidence type="ECO:0000313" key="3">
    <source>
        <dbReference type="Proteomes" id="UP000504638"/>
    </source>
</evidence>
<accession>A0A6G1FXV2</accession>
<keyword evidence="3" id="KW-1185">Reference proteome</keyword>
<dbReference type="EMBL" id="ML975165">
    <property type="protein sequence ID" value="KAF1810542.1"/>
    <property type="molecule type" value="Genomic_DNA"/>
</dbReference>